<dbReference type="InterPro" id="IPR011006">
    <property type="entry name" value="CheY-like_superfamily"/>
</dbReference>
<dbReference type="Pfam" id="PF00072">
    <property type="entry name" value="Response_reg"/>
    <property type="match status" value="1"/>
</dbReference>
<dbReference type="AlphaFoldDB" id="A0A3E0HA15"/>
<dbReference type="EMBL" id="QUNR01000001">
    <property type="protein sequence ID" value="REH40539.1"/>
    <property type="molecule type" value="Genomic_DNA"/>
</dbReference>
<dbReference type="SUPFAM" id="SSF52172">
    <property type="entry name" value="CheY-like"/>
    <property type="match status" value="1"/>
</dbReference>
<reference evidence="4 5" key="1">
    <citation type="submission" date="2018-08" db="EMBL/GenBank/DDBJ databases">
        <title>Genomic Encyclopedia of Type Strains, Phase IV (KMG-IV): sequencing the most valuable type-strain genomes for metagenomic binning, comparative biology and taxonomic classification.</title>
        <authorList>
            <person name="Goeker M."/>
        </authorList>
    </citation>
    <scope>NUCLEOTIDE SEQUENCE [LARGE SCALE GENOMIC DNA]</scope>
    <source>
        <strain evidence="4 5">DSM 26022</strain>
    </source>
</reference>
<keyword evidence="5" id="KW-1185">Reference proteome</keyword>
<dbReference type="PANTHER" id="PTHR44591">
    <property type="entry name" value="STRESS RESPONSE REGULATOR PROTEIN 1"/>
    <property type="match status" value="1"/>
</dbReference>
<organism evidence="4 5">
    <name type="scientific">Paraperlucidibaca baekdonensis</name>
    <dbReference type="NCBI Taxonomy" id="748120"/>
    <lineage>
        <taxon>Bacteria</taxon>
        <taxon>Pseudomonadati</taxon>
        <taxon>Pseudomonadota</taxon>
        <taxon>Gammaproteobacteria</taxon>
        <taxon>Moraxellales</taxon>
        <taxon>Moraxellaceae</taxon>
        <taxon>Paraperlucidibaca</taxon>
    </lineage>
</organism>
<feature type="modified residue" description="4-aspartylphosphate" evidence="2">
    <location>
        <position position="54"/>
    </location>
</feature>
<feature type="domain" description="Response regulatory" evidence="3">
    <location>
        <begin position="5"/>
        <end position="121"/>
    </location>
</feature>
<dbReference type="SMART" id="SM00448">
    <property type="entry name" value="REC"/>
    <property type="match status" value="1"/>
</dbReference>
<accession>A0A3E0HA15</accession>
<evidence type="ECO:0000313" key="5">
    <source>
        <dbReference type="Proteomes" id="UP000256774"/>
    </source>
</evidence>
<dbReference type="Gene3D" id="3.40.50.2300">
    <property type="match status" value="1"/>
</dbReference>
<dbReference type="InterPro" id="IPR050595">
    <property type="entry name" value="Bact_response_regulator"/>
</dbReference>
<evidence type="ECO:0000256" key="2">
    <source>
        <dbReference type="PROSITE-ProRule" id="PRU00169"/>
    </source>
</evidence>
<dbReference type="GO" id="GO:0000160">
    <property type="term" value="P:phosphorelay signal transduction system"/>
    <property type="evidence" value="ECO:0007669"/>
    <property type="project" value="InterPro"/>
</dbReference>
<dbReference type="PROSITE" id="PS50110">
    <property type="entry name" value="RESPONSE_REGULATORY"/>
    <property type="match status" value="1"/>
</dbReference>
<dbReference type="InterPro" id="IPR001789">
    <property type="entry name" value="Sig_transdc_resp-reg_receiver"/>
</dbReference>
<gene>
    <name evidence="4" type="ORF">DFR26_0740</name>
</gene>
<dbReference type="Proteomes" id="UP000256774">
    <property type="component" value="Unassembled WGS sequence"/>
</dbReference>
<dbReference type="CDD" id="cd17574">
    <property type="entry name" value="REC_OmpR"/>
    <property type="match status" value="1"/>
</dbReference>
<name>A0A3E0HA15_9GAMM</name>
<evidence type="ECO:0000259" key="3">
    <source>
        <dbReference type="PROSITE" id="PS50110"/>
    </source>
</evidence>
<protein>
    <submittedName>
        <fullName evidence="4">Response regulator receiver domain-containing protein</fullName>
    </submittedName>
</protein>
<dbReference type="RefSeq" id="WP_181898976.1">
    <property type="nucleotide sequence ID" value="NZ_QUNR01000001.1"/>
</dbReference>
<keyword evidence="1 2" id="KW-0597">Phosphoprotein</keyword>
<dbReference type="PANTHER" id="PTHR44591:SF3">
    <property type="entry name" value="RESPONSE REGULATORY DOMAIN-CONTAINING PROTEIN"/>
    <property type="match status" value="1"/>
</dbReference>
<evidence type="ECO:0000313" key="4">
    <source>
        <dbReference type="EMBL" id="REH40539.1"/>
    </source>
</evidence>
<proteinExistence type="predicted"/>
<sequence length="125" mass="13723">MSRRTILLIEDDELIAGLVRLLVERLGHELVWAPDGEAGKQMLQTAAADIVILDILLPYLDGFALLKALRGDPKTAELPVLVLTGKTSEADIARVVEAGANDFLAKPFQPNELSQRLTRLLRRLG</sequence>
<comment type="caution">
    <text evidence="4">The sequence shown here is derived from an EMBL/GenBank/DDBJ whole genome shotgun (WGS) entry which is preliminary data.</text>
</comment>
<evidence type="ECO:0000256" key="1">
    <source>
        <dbReference type="ARBA" id="ARBA00022553"/>
    </source>
</evidence>